<protein>
    <submittedName>
        <fullName evidence="1">Uncharacterized protein</fullName>
    </submittedName>
</protein>
<sequence length="125" mass="14819">MLFYCFYYFNCSYVPYPYSLWVHVSSKLFTLHSANSHEMALNAPRVNKFLECGLGFLFEKRQVQLSSVTDSCNRWIRASSAGMRMFLWSVKKKLSWKVKLWITIYAPTLTEIWIQTEKNRVCIPK</sequence>
<organism evidence="1 2">
    <name type="scientific">Ameca splendens</name>
    <dbReference type="NCBI Taxonomy" id="208324"/>
    <lineage>
        <taxon>Eukaryota</taxon>
        <taxon>Metazoa</taxon>
        <taxon>Chordata</taxon>
        <taxon>Craniata</taxon>
        <taxon>Vertebrata</taxon>
        <taxon>Euteleostomi</taxon>
        <taxon>Actinopterygii</taxon>
        <taxon>Neopterygii</taxon>
        <taxon>Teleostei</taxon>
        <taxon>Neoteleostei</taxon>
        <taxon>Acanthomorphata</taxon>
        <taxon>Ovalentaria</taxon>
        <taxon>Atherinomorphae</taxon>
        <taxon>Cyprinodontiformes</taxon>
        <taxon>Goodeidae</taxon>
        <taxon>Ameca</taxon>
    </lineage>
</organism>
<proteinExistence type="predicted"/>
<gene>
    <name evidence="1" type="ORF">AMECASPLE_028859</name>
</gene>
<evidence type="ECO:0000313" key="1">
    <source>
        <dbReference type="EMBL" id="MEQ2304600.1"/>
    </source>
</evidence>
<dbReference type="EMBL" id="JAHRIP010059662">
    <property type="protein sequence ID" value="MEQ2304600.1"/>
    <property type="molecule type" value="Genomic_DNA"/>
</dbReference>
<comment type="caution">
    <text evidence="1">The sequence shown here is derived from an EMBL/GenBank/DDBJ whole genome shotgun (WGS) entry which is preliminary data.</text>
</comment>
<accession>A0ABV0ZER6</accession>
<dbReference type="Proteomes" id="UP001469553">
    <property type="component" value="Unassembled WGS sequence"/>
</dbReference>
<name>A0ABV0ZER6_9TELE</name>
<keyword evidence="2" id="KW-1185">Reference proteome</keyword>
<reference evidence="1 2" key="1">
    <citation type="submission" date="2021-06" db="EMBL/GenBank/DDBJ databases">
        <authorList>
            <person name="Palmer J.M."/>
        </authorList>
    </citation>
    <scope>NUCLEOTIDE SEQUENCE [LARGE SCALE GENOMIC DNA]</scope>
    <source>
        <strain evidence="1 2">AS_MEX2019</strain>
        <tissue evidence="1">Muscle</tissue>
    </source>
</reference>
<evidence type="ECO:0000313" key="2">
    <source>
        <dbReference type="Proteomes" id="UP001469553"/>
    </source>
</evidence>